<dbReference type="CDD" id="cd16655">
    <property type="entry name" value="RING-Ubox_WDSUB1-like"/>
    <property type="match status" value="1"/>
</dbReference>
<dbReference type="InterPro" id="IPR035892">
    <property type="entry name" value="C2_domain_sf"/>
</dbReference>
<evidence type="ECO:0000259" key="1">
    <source>
        <dbReference type="PROSITE" id="PS50004"/>
    </source>
</evidence>
<dbReference type="PROSITE" id="PS50004">
    <property type="entry name" value="C2"/>
    <property type="match status" value="1"/>
</dbReference>
<dbReference type="Pfam" id="PF04564">
    <property type="entry name" value="U-box"/>
    <property type="match status" value="1"/>
</dbReference>
<dbReference type="Pfam" id="PF00168">
    <property type="entry name" value="C2"/>
    <property type="match status" value="1"/>
</dbReference>
<comment type="caution">
    <text evidence="3">The sequence shown here is derived from an EMBL/GenBank/DDBJ whole genome shotgun (WGS) entry which is preliminary data.</text>
</comment>
<dbReference type="InterPro" id="IPR013083">
    <property type="entry name" value="Znf_RING/FYVE/PHD"/>
</dbReference>
<dbReference type="SMART" id="SM00504">
    <property type="entry name" value="Ubox"/>
    <property type="match status" value="1"/>
</dbReference>
<dbReference type="SUPFAM" id="SSF57850">
    <property type="entry name" value="RING/U-box"/>
    <property type="match status" value="1"/>
</dbReference>
<dbReference type="InParanoid" id="A0A024G9Z0"/>
<gene>
    <name evidence="3" type="ORF">BN9_039360</name>
</gene>
<dbReference type="GO" id="GO:0016567">
    <property type="term" value="P:protein ubiquitination"/>
    <property type="evidence" value="ECO:0007669"/>
    <property type="project" value="InterPro"/>
</dbReference>
<feature type="domain" description="U-box" evidence="2">
    <location>
        <begin position="445"/>
        <end position="518"/>
    </location>
</feature>
<dbReference type="PANTHER" id="PTHR46573:SF1">
    <property type="entry name" value="WD REPEAT, SAM AND U-BOX DOMAIN-CONTAINING PROTEIN 1"/>
    <property type="match status" value="1"/>
</dbReference>
<dbReference type="Gene3D" id="2.60.40.150">
    <property type="entry name" value="C2 domain"/>
    <property type="match status" value="1"/>
</dbReference>
<dbReference type="AlphaFoldDB" id="A0A024G9Z0"/>
<dbReference type="InterPro" id="IPR000008">
    <property type="entry name" value="C2_dom"/>
</dbReference>
<dbReference type="InterPro" id="IPR052085">
    <property type="entry name" value="WD-SAM-U-box"/>
</dbReference>
<evidence type="ECO:0008006" key="5">
    <source>
        <dbReference type="Google" id="ProtNLM"/>
    </source>
</evidence>
<dbReference type="PANTHER" id="PTHR46573">
    <property type="entry name" value="WD REPEAT, SAM AND U-BOX DOMAIN-CONTAINING PROTEIN 1"/>
    <property type="match status" value="1"/>
</dbReference>
<dbReference type="Gene3D" id="3.30.40.10">
    <property type="entry name" value="Zinc/RING finger domain, C3HC4 (zinc finger)"/>
    <property type="match status" value="1"/>
</dbReference>
<dbReference type="CDD" id="cd00030">
    <property type="entry name" value="C2"/>
    <property type="match status" value="1"/>
</dbReference>
<sequence length="531" mass="59689">MLRVHSSAKVGKHETSAIANMKNLSKNSHLCGGILKVEVLNACNLLPAVLGSLLKWTPSYSNPFISLSVSTETYLTTAKKQTLNPSWKETGFLQVPLPTDQDIAQSLSPHLSSSMYHHSKIPNEKTNSVAYHPCYPELLLRVYHRARMNDESNAGGSENMQEDKQIGQVLVPLLPCILSSSSSYRSWYTLRDDEHRDAGQIQLGLHFDVTGMAPKRGDIVRIAGYGGMDYYGKLVPMCANLEVVSCYQDRVFVHWKSGEKWVVSFEIHRNLVVVVSRPSQIDTAHLEFENHFRFVRQNLAFLQLEEIWRSLPDSNRKSMKQTFVLCKIGASLVAHTARTTLNEVYLNGIEAGLESCICGSREAAGRIKEELIKTFYAWDSRQHLCLEGCKMAGDTLEATHRPAIVDAFTSDDVQKSREERLALSRIGEDNGQQEECTEDAHNEKGTDFQLTCPITGCLMVDPVVAADGHTYEREAILHWFSTSTISPMTGSHLSTLQVFSNFTLRRLLEEHQQNISSTSPNSHYFMRQNSF</sequence>
<reference evidence="3 4" key="1">
    <citation type="submission" date="2012-05" db="EMBL/GenBank/DDBJ databases">
        <title>Recombination and specialization in a pathogen metapopulation.</title>
        <authorList>
            <person name="Gardiner A."/>
            <person name="Kemen E."/>
            <person name="Schultz-Larsen T."/>
            <person name="MacLean D."/>
            <person name="Van Oosterhout C."/>
            <person name="Jones J.D.G."/>
        </authorList>
    </citation>
    <scope>NUCLEOTIDE SEQUENCE [LARGE SCALE GENOMIC DNA]</scope>
    <source>
        <strain evidence="3 4">Ac Nc2</strain>
    </source>
</reference>
<dbReference type="PROSITE" id="PS51698">
    <property type="entry name" value="U_BOX"/>
    <property type="match status" value="1"/>
</dbReference>
<name>A0A024G9Z0_9STRA</name>
<evidence type="ECO:0000259" key="2">
    <source>
        <dbReference type="PROSITE" id="PS51698"/>
    </source>
</evidence>
<keyword evidence="4" id="KW-1185">Reference proteome</keyword>
<dbReference type="InterPro" id="IPR003613">
    <property type="entry name" value="Ubox_domain"/>
</dbReference>
<feature type="domain" description="C2" evidence="1">
    <location>
        <begin position="12"/>
        <end position="188"/>
    </location>
</feature>
<dbReference type="OrthoDB" id="10064100at2759"/>
<proteinExistence type="predicted"/>
<dbReference type="EMBL" id="CAIX01000044">
    <property type="protein sequence ID" value="CCI43152.1"/>
    <property type="molecule type" value="Genomic_DNA"/>
</dbReference>
<dbReference type="SUPFAM" id="SSF49562">
    <property type="entry name" value="C2 domain (Calcium/lipid-binding domain, CaLB)"/>
    <property type="match status" value="1"/>
</dbReference>
<dbReference type="Proteomes" id="UP000053237">
    <property type="component" value="Unassembled WGS sequence"/>
</dbReference>
<accession>A0A024G9Z0</accession>
<evidence type="ECO:0000313" key="3">
    <source>
        <dbReference type="EMBL" id="CCI43152.1"/>
    </source>
</evidence>
<dbReference type="STRING" id="65357.A0A024G9Z0"/>
<organism evidence="3 4">
    <name type="scientific">Albugo candida</name>
    <dbReference type="NCBI Taxonomy" id="65357"/>
    <lineage>
        <taxon>Eukaryota</taxon>
        <taxon>Sar</taxon>
        <taxon>Stramenopiles</taxon>
        <taxon>Oomycota</taxon>
        <taxon>Peronosporomycetes</taxon>
        <taxon>Albuginales</taxon>
        <taxon>Albuginaceae</taxon>
        <taxon>Albugo</taxon>
    </lineage>
</organism>
<protein>
    <recommendedName>
        <fullName evidence="5">U-box domain-containing protein</fullName>
    </recommendedName>
</protein>
<evidence type="ECO:0000313" key="4">
    <source>
        <dbReference type="Proteomes" id="UP000053237"/>
    </source>
</evidence>
<dbReference type="GO" id="GO:0004842">
    <property type="term" value="F:ubiquitin-protein transferase activity"/>
    <property type="evidence" value="ECO:0007669"/>
    <property type="project" value="InterPro"/>
</dbReference>